<gene>
    <name evidence="2" type="primary">rbfA</name>
    <name evidence="2" type="ORF">DNK47_01060</name>
</gene>
<proteinExistence type="predicted"/>
<keyword evidence="3" id="KW-1185">Reference proteome</keyword>
<evidence type="ECO:0000256" key="1">
    <source>
        <dbReference type="ARBA" id="ARBA00022517"/>
    </source>
</evidence>
<dbReference type="EMBL" id="QKVO01000002">
    <property type="protein sequence ID" value="RAO95201.1"/>
    <property type="molecule type" value="Genomic_DNA"/>
</dbReference>
<reference evidence="3" key="1">
    <citation type="submission" date="2018-06" db="EMBL/GenBank/DDBJ databases">
        <authorList>
            <person name="Martinez Ocampo F."/>
            <person name="Quiroz Castaneda R.E."/>
            <person name="Rojas Lopez X."/>
        </authorList>
    </citation>
    <scope>NUCLEOTIDE SEQUENCE [LARGE SCALE GENOMIC DNA]</scope>
    <source>
        <strain evidence="3">INIFAP02</strain>
    </source>
</reference>
<accession>A0A328PUV3</accession>
<dbReference type="InterPro" id="IPR023799">
    <property type="entry name" value="RbfA_dom_sf"/>
</dbReference>
<dbReference type="RefSeq" id="WP_112665148.1">
    <property type="nucleotide sequence ID" value="NZ_QKVO01000002.1"/>
</dbReference>
<dbReference type="OrthoDB" id="398300at2"/>
<comment type="caution">
    <text evidence="2">The sequence shown here is derived from an EMBL/GenBank/DDBJ whole genome shotgun (WGS) entry which is preliminary data.</text>
</comment>
<organism evidence="2 3">
    <name type="scientific">Mycoplasma wenyonii</name>
    <dbReference type="NCBI Taxonomy" id="65123"/>
    <lineage>
        <taxon>Bacteria</taxon>
        <taxon>Bacillati</taxon>
        <taxon>Mycoplasmatota</taxon>
        <taxon>Mollicutes</taxon>
        <taxon>Mycoplasmataceae</taxon>
        <taxon>Mycoplasma</taxon>
    </lineage>
</organism>
<dbReference type="AlphaFoldDB" id="A0A328PUV3"/>
<name>A0A328PUV3_9MOLU</name>
<dbReference type="GO" id="GO:0006364">
    <property type="term" value="P:rRNA processing"/>
    <property type="evidence" value="ECO:0007669"/>
    <property type="project" value="InterPro"/>
</dbReference>
<dbReference type="NCBIfam" id="TIGR00082">
    <property type="entry name" value="rbfA"/>
    <property type="match status" value="1"/>
</dbReference>
<dbReference type="InterPro" id="IPR015946">
    <property type="entry name" value="KH_dom-like_a/b"/>
</dbReference>
<dbReference type="InterPro" id="IPR000238">
    <property type="entry name" value="RbfA"/>
</dbReference>
<dbReference type="Gene3D" id="3.30.300.20">
    <property type="match status" value="1"/>
</dbReference>
<evidence type="ECO:0000313" key="2">
    <source>
        <dbReference type="EMBL" id="RAO95201.1"/>
    </source>
</evidence>
<dbReference type="Proteomes" id="UP000249762">
    <property type="component" value="Unassembled WGS sequence"/>
</dbReference>
<keyword evidence="1" id="KW-0690">Ribosome biogenesis</keyword>
<dbReference type="Pfam" id="PF02033">
    <property type="entry name" value="RBFA"/>
    <property type="match status" value="1"/>
</dbReference>
<sequence>MSILNERLSKEIYVVLKKIWLTELDDKLFSFIGINHIRLSKNLTNITVFVELELLKQKYQKSEIFSKLEKLTPFFKRELVNKLNLPPHLKLSFREDLFIQKAKRVEELINDSLSAK</sequence>
<dbReference type="SUPFAM" id="SSF89919">
    <property type="entry name" value="Ribosome-binding factor A, RbfA"/>
    <property type="match status" value="1"/>
</dbReference>
<protein>
    <submittedName>
        <fullName evidence="2">30S ribosome-binding factor RbfA</fullName>
    </submittedName>
</protein>
<evidence type="ECO:0000313" key="3">
    <source>
        <dbReference type="Proteomes" id="UP000249762"/>
    </source>
</evidence>